<feature type="domain" description="Pappalysin-1 SD scarf" evidence="2">
    <location>
        <begin position="139"/>
        <end position="288"/>
    </location>
</feature>
<dbReference type="Pfam" id="PF25900">
    <property type="entry name" value="PAPPA"/>
    <property type="match status" value="1"/>
</dbReference>
<evidence type="ECO:0000259" key="2">
    <source>
        <dbReference type="Pfam" id="PF25900"/>
    </source>
</evidence>
<proteinExistence type="predicted"/>
<sequence>MAVDGIDSQEGDEMKLRPILTTIAMVVFLLGVTCIATADQSTISASPSAVNLGDEITVNYSGAPGFDTDWIAIYRTGAANERYGGWYYLRGEESGTLTFTAPMEAGDYEFRMFKNWGGGGGYNDIARSNIVSVGVTSPQDGSFIYWAAHATASSEYSSDAWSALQATGEPDTYPDHGDIETAWAPLEEDAGVEWLDLEYEVSVLINRVDIYETFNPGAVSGLEIYDDTGDRHLVWEGTMEPAKEARISSIEIRPAFPTNRIRILLDTTRVPGWNEIDAVGLIGTPSSVSSEESDDHEVSENDRSDIGSNYENAIVLGREALDPATLEGGAADAKEVPIIKAISVEPLYRHIKGGDMLYLKITLKNEGSRHLYDGYIQLRALSPGRAATTAGSWFGKIPPILVGHEAELYLILETNKPELMDERNPYSWIGPSCVPYAIDGWISELMAPGDYISREGKKVTSTVGRWETRGIIYESDAFELNGCCLEPPSGQILRNGCAT</sequence>
<dbReference type="EMBL" id="JARFPK010000004">
    <property type="protein sequence ID" value="MDF0589842.1"/>
    <property type="molecule type" value="Genomic_DNA"/>
</dbReference>
<name>A0ABT5X5I1_9EURY</name>
<evidence type="ECO:0000313" key="3">
    <source>
        <dbReference type="EMBL" id="MDF0589842.1"/>
    </source>
</evidence>
<reference evidence="3 4" key="1">
    <citation type="submission" date="2023-03" db="EMBL/GenBank/DDBJ databases">
        <title>WGS of Methanotrichaceae archaeon Mx.</title>
        <authorList>
            <person name="Sorokin D.Y."/>
            <person name="Merkel A.Y."/>
        </authorList>
    </citation>
    <scope>NUCLEOTIDE SEQUENCE [LARGE SCALE GENOMIC DNA]</scope>
    <source>
        <strain evidence="3 4">Mx</strain>
    </source>
</reference>
<comment type="caution">
    <text evidence="3">The sequence shown here is derived from an EMBL/GenBank/DDBJ whole genome shotgun (WGS) entry which is preliminary data.</text>
</comment>
<organism evidence="3 4">
    <name type="scientific">Candidatus Methanocrinis natronophilus</name>
    <dbReference type="NCBI Taxonomy" id="3033396"/>
    <lineage>
        <taxon>Archaea</taxon>
        <taxon>Methanobacteriati</taxon>
        <taxon>Methanobacteriota</taxon>
        <taxon>Stenosarchaea group</taxon>
        <taxon>Methanomicrobia</taxon>
        <taxon>Methanotrichales</taxon>
        <taxon>Methanotrichaceae</taxon>
        <taxon>Methanocrinis</taxon>
    </lineage>
</organism>
<dbReference type="Proteomes" id="UP001220010">
    <property type="component" value="Unassembled WGS sequence"/>
</dbReference>
<evidence type="ECO:0000313" key="4">
    <source>
        <dbReference type="Proteomes" id="UP001220010"/>
    </source>
</evidence>
<gene>
    <name evidence="3" type="ORF">P0O15_01440</name>
</gene>
<dbReference type="RefSeq" id="WP_316965603.1">
    <property type="nucleotide sequence ID" value="NZ_JARFPK010000004.1"/>
</dbReference>
<accession>A0ABT5X5I1</accession>
<dbReference type="InterPro" id="IPR058897">
    <property type="entry name" value="PAPPA_SD_C"/>
</dbReference>
<protein>
    <recommendedName>
        <fullName evidence="2">Pappalysin-1 SD scarf domain-containing protein</fullName>
    </recommendedName>
</protein>
<keyword evidence="4" id="KW-1185">Reference proteome</keyword>
<feature type="region of interest" description="Disordered" evidence="1">
    <location>
        <begin position="284"/>
        <end position="304"/>
    </location>
</feature>
<evidence type="ECO:0000256" key="1">
    <source>
        <dbReference type="SAM" id="MobiDB-lite"/>
    </source>
</evidence>